<reference evidence="4 5" key="1">
    <citation type="submission" date="2017-04" db="EMBL/GenBank/DDBJ databases">
        <title>Draft Aigarchaeota genome from a New Zealand hot spring.</title>
        <authorList>
            <person name="Reysenbach A.-L."/>
            <person name="Donaho J.A."/>
            <person name="Gerhart J."/>
            <person name="Kelley J.F."/>
            <person name="Kouba K."/>
            <person name="Podar M."/>
            <person name="Stott M."/>
        </authorList>
    </citation>
    <scope>NUCLEOTIDE SEQUENCE [LARGE SCALE GENOMIC DNA]</scope>
    <source>
        <strain evidence="4">NZ13_MG1</strain>
    </source>
</reference>
<organism evidence="4 5">
    <name type="scientific">Candidatus Terraquivivens tikiterensis</name>
    <dbReference type="NCBI Taxonomy" id="1980982"/>
    <lineage>
        <taxon>Archaea</taxon>
        <taxon>Nitrososphaerota</taxon>
        <taxon>Candidatus Wolframiiraptoraceae</taxon>
        <taxon>Candidatus Terraquivivens</taxon>
    </lineage>
</organism>
<protein>
    <recommendedName>
        <fullName evidence="3">RecF/RecN/SMC N-terminal domain-containing protein</fullName>
    </recommendedName>
</protein>
<dbReference type="GO" id="GO:0000724">
    <property type="term" value="P:double-strand break repair via homologous recombination"/>
    <property type="evidence" value="ECO:0007669"/>
    <property type="project" value="TreeGrafter"/>
</dbReference>
<dbReference type="GO" id="GO:0003697">
    <property type="term" value="F:single-stranded DNA binding"/>
    <property type="evidence" value="ECO:0007669"/>
    <property type="project" value="TreeGrafter"/>
</dbReference>
<dbReference type="EMBL" id="NDWU01000004">
    <property type="protein sequence ID" value="PUA33756.1"/>
    <property type="molecule type" value="Genomic_DNA"/>
</dbReference>
<dbReference type="PANTHER" id="PTHR45916:SF1">
    <property type="entry name" value="STRUCTURAL MAINTENANCE OF CHROMOSOMES PROTEIN 5"/>
    <property type="match status" value="1"/>
</dbReference>
<dbReference type="PANTHER" id="PTHR45916">
    <property type="entry name" value="STRUCTURAL MAINTENANCE OF CHROMOSOMES PROTEIN 5"/>
    <property type="match status" value="1"/>
</dbReference>
<feature type="coiled-coil region" evidence="2">
    <location>
        <begin position="185"/>
        <end position="367"/>
    </location>
</feature>
<comment type="caution">
    <text evidence="4">The sequence shown here is derived from an EMBL/GenBank/DDBJ whole genome shotgun (WGS) entry which is preliminary data.</text>
</comment>
<evidence type="ECO:0000313" key="5">
    <source>
        <dbReference type="Proteomes" id="UP000244066"/>
    </source>
</evidence>
<accession>A0A2R7Y8G3</accession>
<gene>
    <name evidence="4" type="ORF">B9J98_02095</name>
</gene>
<proteinExistence type="predicted"/>
<name>A0A2R7Y8G3_9ARCH</name>
<sequence length="595" mass="68100">MENADGLSADRLELEQRAEHLPHIKEVILENFMSHEYSRIPFKPGLNVIMGPNGAGKSSILLGLSVALGQTYTERGERLSDLIRRGKDVARVTVVFNNGARDGRRPFRTINTDTVSVSRYLKRNGDYWHYVNNRFMTKAEVEHLLKQVGINPNNMLIVMHQNMIEQFVTKSSVEKLQMVEDAVGAARLRERIIDAEAKLNMLLTEEVSLKRTLEEARATVEYWREEYEKLMKLKRLEAHKVELERELAWSQVINLENDIKRIEDKVASLALEVEDLDKESKEHASEAGKLRDRIRDTIRRLREEGSRTPELLDDLEKKIEGLIDELVDEKVQEGIARFKARLIESEMKKLRSQLSELKTKLAYQMSEAELKGPRVETNRKPAEIQEDLKLLEVQMNSLGSVTLNAEEMYILADAKYSEVEMKAKQLSENIEKAREEVEHRKGVWREFLRKLVAEVEPAYVQILKSVDANGKISLRNLEDLEKASIDLYVGFRGVEPVLLDSHTQSGGERIVATLAFLLALQKHVKSPFRAVDEFDVHLDPLNRERMVRMLTATAKADPSVQYIIITPGYINVDEDTNVIIVQNVSGRSSVGLLER</sequence>
<dbReference type="Proteomes" id="UP000244066">
    <property type="component" value="Unassembled WGS sequence"/>
</dbReference>
<dbReference type="InterPro" id="IPR003395">
    <property type="entry name" value="RecF/RecN/SMC_N"/>
</dbReference>
<dbReference type="InterPro" id="IPR027417">
    <property type="entry name" value="P-loop_NTPase"/>
</dbReference>
<dbReference type="Pfam" id="PF02463">
    <property type="entry name" value="SMC_N"/>
    <property type="match status" value="1"/>
</dbReference>
<feature type="coiled-coil region" evidence="2">
    <location>
        <begin position="416"/>
        <end position="443"/>
    </location>
</feature>
<keyword evidence="1 2" id="KW-0175">Coiled coil</keyword>
<feature type="domain" description="RecF/RecN/SMC N-terminal" evidence="3">
    <location>
        <begin position="23"/>
        <end position="567"/>
    </location>
</feature>
<evidence type="ECO:0000256" key="2">
    <source>
        <dbReference type="SAM" id="Coils"/>
    </source>
</evidence>
<evidence type="ECO:0000256" key="1">
    <source>
        <dbReference type="ARBA" id="ARBA00023054"/>
    </source>
</evidence>
<dbReference type="AlphaFoldDB" id="A0A2R7Y8G3"/>
<evidence type="ECO:0000259" key="3">
    <source>
        <dbReference type="Pfam" id="PF02463"/>
    </source>
</evidence>
<evidence type="ECO:0000313" key="4">
    <source>
        <dbReference type="EMBL" id="PUA33756.1"/>
    </source>
</evidence>
<dbReference type="GO" id="GO:0030915">
    <property type="term" value="C:Smc5-Smc6 complex"/>
    <property type="evidence" value="ECO:0007669"/>
    <property type="project" value="TreeGrafter"/>
</dbReference>
<dbReference type="Gene3D" id="3.40.50.300">
    <property type="entry name" value="P-loop containing nucleotide triphosphate hydrolases"/>
    <property type="match status" value="2"/>
</dbReference>
<dbReference type="SUPFAM" id="SSF52540">
    <property type="entry name" value="P-loop containing nucleoside triphosphate hydrolases"/>
    <property type="match status" value="1"/>
</dbReference>